<comment type="similarity">
    <text evidence="1">Belongs to the glycosyltransferase 2 family.</text>
</comment>
<name>A0A075NTT7_9ALTE</name>
<dbReference type="KEGG" id="aal:EP13_04655"/>
<dbReference type="CDD" id="cd02526">
    <property type="entry name" value="GT2_RfbF_like"/>
    <property type="match status" value="1"/>
</dbReference>
<evidence type="ECO:0000256" key="2">
    <source>
        <dbReference type="ARBA" id="ARBA00022676"/>
    </source>
</evidence>
<dbReference type="Proteomes" id="UP000264779">
    <property type="component" value="Unassembled WGS sequence"/>
</dbReference>
<dbReference type="EMBL" id="DONK01000251">
    <property type="protein sequence ID" value="HBU52758.1"/>
    <property type="molecule type" value="Genomic_DNA"/>
</dbReference>
<reference evidence="5 7" key="1">
    <citation type="submission" date="2014-06" db="EMBL/GenBank/DDBJ databases">
        <title>Genomes of Alteromonas australica, a world apart.</title>
        <authorList>
            <person name="Gonzaga A."/>
            <person name="Lopez-Perez M."/>
            <person name="Rodriguez-Valera F."/>
        </authorList>
    </citation>
    <scope>NUCLEOTIDE SEQUENCE [LARGE SCALE GENOMIC DNA]</scope>
    <source>
        <strain evidence="5 7">H 17</strain>
    </source>
</reference>
<dbReference type="PANTHER" id="PTHR43179:SF12">
    <property type="entry name" value="GALACTOFURANOSYLTRANSFERASE GLFT2"/>
    <property type="match status" value="1"/>
</dbReference>
<evidence type="ECO:0000256" key="3">
    <source>
        <dbReference type="ARBA" id="ARBA00022679"/>
    </source>
</evidence>
<organism evidence="5 7">
    <name type="scientific">Alteromonas australica</name>
    <dbReference type="NCBI Taxonomy" id="589873"/>
    <lineage>
        <taxon>Bacteria</taxon>
        <taxon>Pseudomonadati</taxon>
        <taxon>Pseudomonadota</taxon>
        <taxon>Gammaproteobacteria</taxon>
        <taxon>Alteromonadales</taxon>
        <taxon>Alteromonadaceae</taxon>
        <taxon>Alteromonas/Salinimonas group</taxon>
        <taxon>Alteromonas</taxon>
    </lineage>
</organism>
<dbReference type="InterPro" id="IPR001173">
    <property type="entry name" value="Glyco_trans_2-like"/>
</dbReference>
<dbReference type="Pfam" id="PF00535">
    <property type="entry name" value="Glycos_transf_2"/>
    <property type="match status" value="1"/>
</dbReference>
<keyword evidence="3 5" id="KW-0808">Transferase</keyword>
<keyword evidence="7" id="KW-1185">Reference proteome</keyword>
<evidence type="ECO:0000313" key="6">
    <source>
        <dbReference type="EMBL" id="HBU52758.1"/>
    </source>
</evidence>
<dbReference type="Gene3D" id="3.90.550.10">
    <property type="entry name" value="Spore Coat Polysaccharide Biosynthesis Protein SpsA, Chain A"/>
    <property type="match status" value="1"/>
</dbReference>
<protein>
    <submittedName>
        <fullName evidence="6">Glycosyltransferase family 2 protein</fullName>
    </submittedName>
    <submittedName>
        <fullName evidence="5">Rhamnosyl transferase</fullName>
    </submittedName>
</protein>
<feature type="domain" description="Glycosyltransferase 2-like" evidence="4">
    <location>
        <begin position="27"/>
        <end position="159"/>
    </location>
</feature>
<gene>
    <name evidence="6" type="ORF">DEB45_16015</name>
    <name evidence="5" type="ORF">EP13_04655</name>
</gene>
<dbReference type="GO" id="GO:0016757">
    <property type="term" value="F:glycosyltransferase activity"/>
    <property type="evidence" value="ECO:0007669"/>
    <property type="project" value="UniProtKB-KW"/>
</dbReference>
<evidence type="ECO:0000313" key="5">
    <source>
        <dbReference type="EMBL" id="AIF98044.1"/>
    </source>
</evidence>
<evidence type="ECO:0000259" key="4">
    <source>
        <dbReference type="Pfam" id="PF00535"/>
    </source>
</evidence>
<dbReference type="Proteomes" id="UP000056090">
    <property type="component" value="Chromosome"/>
</dbReference>
<dbReference type="PANTHER" id="PTHR43179">
    <property type="entry name" value="RHAMNOSYLTRANSFERASE WBBL"/>
    <property type="match status" value="1"/>
</dbReference>
<dbReference type="GeneID" id="78254220"/>
<evidence type="ECO:0000256" key="1">
    <source>
        <dbReference type="ARBA" id="ARBA00006739"/>
    </source>
</evidence>
<dbReference type="EMBL" id="CP008849">
    <property type="protein sequence ID" value="AIF98044.1"/>
    <property type="molecule type" value="Genomic_DNA"/>
</dbReference>
<accession>A0A075NTT7</accession>
<evidence type="ECO:0000313" key="7">
    <source>
        <dbReference type="Proteomes" id="UP000056090"/>
    </source>
</evidence>
<reference evidence="6 8" key="2">
    <citation type="journal article" date="2018" name="Nat. Biotechnol.">
        <title>A standardized bacterial taxonomy based on genome phylogeny substantially revises the tree of life.</title>
        <authorList>
            <person name="Parks D.H."/>
            <person name="Chuvochina M."/>
            <person name="Waite D.W."/>
            <person name="Rinke C."/>
            <person name="Skarshewski A."/>
            <person name="Chaumeil P.A."/>
            <person name="Hugenholtz P."/>
        </authorList>
    </citation>
    <scope>NUCLEOTIDE SEQUENCE [LARGE SCALE GENOMIC DNA]</scope>
    <source>
        <strain evidence="6">UBA11621</strain>
    </source>
</reference>
<dbReference type="SUPFAM" id="SSF53448">
    <property type="entry name" value="Nucleotide-diphospho-sugar transferases"/>
    <property type="match status" value="1"/>
</dbReference>
<keyword evidence="2" id="KW-0328">Glycosyltransferase</keyword>
<dbReference type="eggNOG" id="COG1216">
    <property type="taxonomic scope" value="Bacteria"/>
</dbReference>
<dbReference type="InterPro" id="IPR029044">
    <property type="entry name" value="Nucleotide-diphossugar_trans"/>
</dbReference>
<evidence type="ECO:0000313" key="8">
    <source>
        <dbReference type="Proteomes" id="UP000264779"/>
    </source>
</evidence>
<dbReference type="RefSeq" id="WP_044056251.1">
    <property type="nucleotide sequence ID" value="NZ_CAJXAX010000021.1"/>
</dbReference>
<proteinExistence type="inferred from homology"/>
<dbReference type="AlphaFoldDB" id="A0A075NTT7"/>
<sequence length="285" mass="32693">MNCGLIVVLFNPDIAHVQGIIDGFADPQWRIYLVDNSPIAHQFNLPAQAEYLHFPNNEGIAKAQNEGLKRAFDCVDYAFLLDQDSHFSADMAAKLLSQFVSLERANPVAAIGPSIHCEFSRKKVEGKLQKGKQITKDLKEVKQIIASGMLLSQQAFHEVGEKESDLFIDGVDHEWCWRAKERGWRVYQSLSVCMPHRQGDDRVRIAGVTFKKGAPIRLYYQMRNLLVLSRRPYVPLYWKFRHLTAIPLRYLVNRYCFENGKRRGQLMRKGLYDGIRAKKGKVVSP</sequence>